<dbReference type="EMBL" id="FNJI01000011">
    <property type="protein sequence ID" value="SDP14213.1"/>
    <property type="molecule type" value="Genomic_DNA"/>
</dbReference>
<dbReference type="STRING" id="91360.SAMN05660330_01918"/>
<dbReference type="Gene3D" id="3.90.1200.10">
    <property type="match status" value="1"/>
</dbReference>
<dbReference type="OrthoDB" id="526037at2"/>
<dbReference type="AlphaFoldDB" id="A0A1H0Q9Z9"/>
<accession>A0A1H0Q9Z9</accession>
<evidence type="ECO:0000313" key="2">
    <source>
        <dbReference type="EMBL" id="SDP14213.1"/>
    </source>
</evidence>
<keyword evidence="2" id="KW-0418">Kinase</keyword>
<proteinExistence type="predicted"/>
<keyword evidence="3" id="KW-1185">Reference proteome</keyword>
<keyword evidence="2" id="KW-0808">Transferase</keyword>
<feature type="domain" description="Aminoglycoside phosphotransferase" evidence="1">
    <location>
        <begin position="23"/>
        <end position="253"/>
    </location>
</feature>
<evidence type="ECO:0000259" key="1">
    <source>
        <dbReference type="Pfam" id="PF01636"/>
    </source>
</evidence>
<sequence>MANSTVPGKILAAFGVDEKKSSISKLGRGRINDTYLVESHRTSFVLQKINDAVFPRPEIVARNFAVITTHLRAKKKSLAPGFIFAESRLTADGQIMVLDDEYKLWRGQQYIGYGTLPLEPDNLQVFHIGKTLASFHLLAGDLDVGLLGEALPGFHNLPRYLKILDCQVAGRSPDETWLDRYCSGSVAMFRHRGGCLEDGRLQGKLTLRPIHGDPKLDNFIVDSDGRPAGLIDLDTAGPGLVLHDIGDCLRSCCSSGAKLPPGSGGRRFDNEKCLQLLKGYFSVGKNMLSAIEKDYIFDAMLLLPFELGVRFYTDHLQGDVYFKVDNHGQNLYRAAVQFALVRELAANENRIRMEIGSVLAGGS</sequence>
<dbReference type="Pfam" id="PF01636">
    <property type="entry name" value="APH"/>
    <property type="match status" value="1"/>
</dbReference>
<gene>
    <name evidence="2" type="ORF">SAMN05660330_01918</name>
</gene>
<evidence type="ECO:0000313" key="3">
    <source>
        <dbReference type="Proteomes" id="UP000199073"/>
    </source>
</evidence>
<dbReference type="SUPFAM" id="SSF56112">
    <property type="entry name" value="Protein kinase-like (PK-like)"/>
    <property type="match status" value="1"/>
</dbReference>
<reference evidence="2 3" key="1">
    <citation type="submission" date="2016-10" db="EMBL/GenBank/DDBJ databases">
        <authorList>
            <person name="de Groot N.N."/>
        </authorList>
    </citation>
    <scope>NUCLEOTIDE SEQUENCE [LARGE SCALE GENOMIC DNA]</scope>
    <source>
        <strain evidence="2 3">DSM 12130</strain>
    </source>
</reference>
<dbReference type="RefSeq" id="WP_092222195.1">
    <property type="nucleotide sequence ID" value="NZ_FNJI01000011.1"/>
</dbReference>
<dbReference type="InterPro" id="IPR002575">
    <property type="entry name" value="Aminoglycoside_PTrfase"/>
</dbReference>
<dbReference type="InterPro" id="IPR011009">
    <property type="entry name" value="Kinase-like_dom_sf"/>
</dbReference>
<protein>
    <submittedName>
        <fullName evidence="2">Ser/Thr protein kinase RdoA involved in Cpx stress response, MazF antagonist</fullName>
    </submittedName>
</protein>
<organism evidence="2 3">
    <name type="scientific">Desulforhopalus singaporensis</name>
    <dbReference type="NCBI Taxonomy" id="91360"/>
    <lineage>
        <taxon>Bacteria</taxon>
        <taxon>Pseudomonadati</taxon>
        <taxon>Thermodesulfobacteriota</taxon>
        <taxon>Desulfobulbia</taxon>
        <taxon>Desulfobulbales</taxon>
        <taxon>Desulfocapsaceae</taxon>
        <taxon>Desulforhopalus</taxon>
    </lineage>
</organism>
<dbReference type="Proteomes" id="UP000199073">
    <property type="component" value="Unassembled WGS sequence"/>
</dbReference>
<name>A0A1H0Q9Z9_9BACT</name>
<dbReference type="GO" id="GO:0016301">
    <property type="term" value="F:kinase activity"/>
    <property type="evidence" value="ECO:0007669"/>
    <property type="project" value="UniProtKB-KW"/>
</dbReference>